<dbReference type="AlphaFoldDB" id="A0A1X7VMG6"/>
<reference evidence="8" key="1">
    <citation type="submission" date="2017-05" db="UniProtKB">
        <authorList>
            <consortium name="EnsemblMetazoa"/>
        </authorList>
    </citation>
    <scope>IDENTIFICATION</scope>
</reference>
<keyword evidence="7" id="KW-0998">Cell outer membrane</keyword>
<evidence type="ECO:0000256" key="6">
    <source>
        <dbReference type="ARBA" id="ARBA00023136"/>
    </source>
</evidence>
<accession>A0A1X7VMG6</accession>
<evidence type="ECO:0000256" key="5">
    <source>
        <dbReference type="ARBA" id="ARBA00022729"/>
    </source>
</evidence>
<keyword evidence="6" id="KW-0472">Membrane</keyword>
<keyword evidence="5" id="KW-0732">Signal</keyword>
<dbReference type="GO" id="GO:0005576">
    <property type="term" value="C:extracellular region"/>
    <property type="evidence" value="ECO:0007669"/>
    <property type="project" value="UniProtKB-SubCell"/>
</dbReference>
<evidence type="ECO:0000256" key="4">
    <source>
        <dbReference type="ARBA" id="ARBA00022525"/>
    </source>
</evidence>
<sequence length="341" mass="36976">MHEGAIFVNESSFIGNIGGGASFNYIGNGTYGSQYSPFVIISNSVFLENEGDFGAGFSMVAEKFPFVLINNVSVVYNKNTEISAGLQYSAVLCLCTSREQVIKVNKVFISHNNMTGLLIVSCHVDFIYSTSTFSHNTSPYNGGGIWVDRNSFVRSLYSGKLLLAYNKAEDYGGAIYSESDPFPHQLQQVTLRSKFGCTISGIIAVYINNTAGMGGHDVYGGQFYHCFSNQIKNTDIKSIEAINCSSKRWPVFANISSPLSSYISSTPFGVCLCKDSVKASCNVRTIWREVYPGSVLSLSLATVGMCGGISPGQLTISEYSINVTLGSSDQTRHLRCMASPL</sequence>
<dbReference type="NCBIfam" id="TIGR01376">
    <property type="entry name" value="POMP_repeat"/>
    <property type="match status" value="1"/>
</dbReference>
<dbReference type="InParanoid" id="A0A1X7VMG6"/>
<organism evidence="8">
    <name type="scientific">Amphimedon queenslandica</name>
    <name type="common">Sponge</name>
    <dbReference type="NCBI Taxonomy" id="400682"/>
    <lineage>
        <taxon>Eukaryota</taxon>
        <taxon>Metazoa</taxon>
        <taxon>Porifera</taxon>
        <taxon>Demospongiae</taxon>
        <taxon>Heteroscleromorpha</taxon>
        <taxon>Haplosclerida</taxon>
        <taxon>Niphatidae</taxon>
        <taxon>Amphimedon</taxon>
    </lineage>
</organism>
<dbReference type="EnsemblMetazoa" id="Aqu2.1.41262_001">
    <property type="protein sequence ID" value="Aqu2.1.41262_001"/>
    <property type="gene ID" value="Aqu2.1.41262"/>
</dbReference>
<evidence type="ECO:0000256" key="3">
    <source>
        <dbReference type="ARBA" id="ARBA00004613"/>
    </source>
</evidence>
<comment type="subcellular location">
    <subcellularLocation>
        <location evidence="1">Cell envelope</location>
    </subcellularLocation>
    <subcellularLocation>
        <location evidence="2">Cell outer membrane</location>
    </subcellularLocation>
    <subcellularLocation>
        <location evidence="3">Secreted</location>
    </subcellularLocation>
</comment>
<name>A0A1X7VMG6_AMPQE</name>
<evidence type="ECO:0000256" key="2">
    <source>
        <dbReference type="ARBA" id="ARBA00004442"/>
    </source>
</evidence>
<evidence type="ECO:0000313" key="8">
    <source>
        <dbReference type="EnsemblMetazoa" id="Aqu2.1.41262_001"/>
    </source>
</evidence>
<keyword evidence="4" id="KW-0964">Secreted</keyword>
<evidence type="ECO:0008006" key="9">
    <source>
        <dbReference type="Google" id="ProtNLM"/>
    </source>
</evidence>
<proteinExistence type="predicted"/>
<dbReference type="InterPro" id="IPR003368">
    <property type="entry name" value="POMP_repeat"/>
</dbReference>
<evidence type="ECO:0000256" key="7">
    <source>
        <dbReference type="ARBA" id="ARBA00023237"/>
    </source>
</evidence>
<protein>
    <recommendedName>
        <fullName evidence="9">Right handed beta helix domain-containing protein</fullName>
    </recommendedName>
</protein>
<evidence type="ECO:0000256" key="1">
    <source>
        <dbReference type="ARBA" id="ARBA00004196"/>
    </source>
</evidence>